<reference evidence="4" key="1">
    <citation type="submission" date="2014-10" db="EMBL/GenBank/DDBJ databases">
        <authorList>
            <person name="King R."/>
        </authorList>
    </citation>
    <scope>NUCLEOTIDE SEQUENCE [LARGE SCALE GENOMIC DNA]</scope>
    <source>
        <strain evidence="4">A3/5</strain>
    </source>
</reference>
<dbReference type="Proteomes" id="UP000245910">
    <property type="component" value="Chromosome IIII"/>
</dbReference>
<evidence type="ECO:0000256" key="1">
    <source>
        <dbReference type="SAM" id="Phobius"/>
    </source>
</evidence>
<dbReference type="PANTHER" id="PTHR12905">
    <property type="entry name" value="METALLOPHOSPHOESTERASE"/>
    <property type="match status" value="1"/>
</dbReference>
<evidence type="ECO:0000313" key="4">
    <source>
        <dbReference type="Proteomes" id="UP000245910"/>
    </source>
</evidence>
<keyword evidence="1" id="KW-0472">Membrane</keyword>
<dbReference type="Gene3D" id="3.60.21.10">
    <property type="match status" value="1"/>
</dbReference>
<dbReference type="Pfam" id="PF00149">
    <property type="entry name" value="Metallophos"/>
    <property type="match status" value="1"/>
</dbReference>
<dbReference type="CDD" id="cd07379">
    <property type="entry name" value="MPP_239FB"/>
    <property type="match status" value="1"/>
</dbReference>
<dbReference type="PANTHER" id="PTHR12905:SF18">
    <property type="entry name" value="ESTER HYDROLASE, PUTATIVE (AFU_ORTHOLOGUE AFUA_4G03130)-RELATED"/>
    <property type="match status" value="1"/>
</dbReference>
<dbReference type="AlphaFoldDB" id="A0A2L2TIU4"/>
<dbReference type="InterPro" id="IPR051693">
    <property type="entry name" value="UPF0046_metallophosphoest"/>
</dbReference>
<proteinExistence type="predicted"/>
<keyword evidence="1" id="KW-0812">Transmembrane</keyword>
<name>A0A2L2TIU4_9HYPO</name>
<evidence type="ECO:0000313" key="3">
    <source>
        <dbReference type="EMBL" id="CEI40257.1"/>
    </source>
</evidence>
<dbReference type="InterPro" id="IPR029052">
    <property type="entry name" value="Metallo-depent_PP-like"/>
</dbReference>
<feature type="transmembrane region" description="Helical" evidence="1">
    <location>
        <begin position="20"/>
        <end position="43"/>
    </location>
</feature>
<dbReference type="GO" id="GO:0016787">
    <property type="term" value="F:hydrolase activity"/>
    <property type="evidence" value="ECO:0007669"/>
    <property type="project" value="InterPro"/>
</dbReference>
<keyword evidence="1" id="KW-1133">Transmembrane helix</keyword>
<feature type="domain" description="Calcineurin-like phosphoesterase" evidence="2">
    <location>
        <begin position="59"/>
        <end position="251"/>
    </location>
</feature>
<dbReference type="InterPro" id="IPR004843">
    <property type="entry name" value="Calcineurin-like_PHP"/>
</dbReference>
<dbReference type="EMBL" id="LN649232">
    <property type="protein sequence ID" value="CEI40257.1"/>
    <property type="molecule type" value="Genomic_DNA"/>
</dbReference>
<sequence length="341" mass="38683">MGLLSYVGLRRRDQWEPMTLIDHFLSSPLTYIAYLFYHIVLLLRGRPFLPPRNKPAIHVVCISDTHDLKVDIPRGDILIHAGDLTDAGTVSDIQKQLDWLKEQPHPVKVVVAGNHDSWFDQKSRPEEDARSGAKPNMDGLIYLESGLTVQKVKGRTVNIFGVPDIPEIGPKEFAFQYATDNHPWLSKVPPQTDILITHCPPVRSRHPSRLQILAAYTGQKHHLDLGLGDSNLLREVWRVKPRLHVFGHVHYAYGKESVFFDNFQETYERIMSRPRRGPILDFIPNEAWLDYLRFLAQGVHAVAWKWIMSGPGSNNGSLMVNAAQMKGNSGKVKSRAVVVEI</sequence>
<evidence type="ECO:0000259" key="2">
    <source>
        <dbReference type="Pfam" id="PF00149"/>
    </source>
</evidence>
<dbReference type="SUPFAM" id="SSF56300">
    <property type="entry name" value="Metallo-dependent phosphatases"/>
    <property type="match status" value="1"/>
</dbReference>
<protein>
    <recommendedName>
        <fullName evidence="2">Calcineurin-like phosphoesterase domain-containing protein</fullName>
    </recommendedName>
</protein>
<accession>A0A2L2TIU4</accession>
<keyword evidence="4" id="KW-1185">Reference proteome</keyword>
<organism evidence="3 4">
    <name type="scientific">Fusarium venenatum</name>
    <dbReference type="NCBI Taxonomy" id="56646"/>
    <lineage>
        <taxon>Eukaryota</taxon>
        <taxon>Fungi</taxon>
        <taxon>Dikarya</taxon>
        <taxon>Ascomycota</taxon>
        <taxon>Pezizomycotina</taxon>
        <taxon>Sordariomycetes</taxon>
        <taxon>Hypocreomycetidae</taxon>
        <taxon>Hypocreales</taxon>
        <taxon>Nectriaceae</taxon>
        <taxon>Fusarium</taxon>
    </lineage>
</organism>